<proteinExistence type="predicted"/>
<keyword evidence="2" id="KW-1185">Reference proteome</keyword>
<name>A0A0N4WID7_HAEPC</name>
<evidence type="ECO:0000313" key="1">
    <source>
        <dbReference type="EMBL" id="VDO40904.1"/>
    </source>
</evidence>
<dbReference type="AlphaFoldDB" id="A0A0N4WID7"/>
<dbReference type="WBParaSite" id="HPLM_0001071601-mRNA-1">
    <property type="protein sequence ID" value="HPLM_0001071601-mRNA-1"/>
    <property type="gene ID" value="HPLM_0001071601"/>
</dbReference>
<organism evidence="3">
    <name type="scientific">Haemonchus placei</name>
    <name type="common">Barber's pole worm</name>
    <dbReference type="NCBI Taxonomy" id="6290"/>
    <lineage>
        <taxon>Eukaryota</taxon>
        <taxon>Metazoa</taxon>
        <taxon>Ecdysozoa</taxon>
        <taxon>Nematoda</taxon>
        <taxon>Chromadorea</taxon>
        <taxon>Rhabditida</taxon>
        <taxon>Rhabditina</taxon>
        <taxon>Rhabditomorpha</taxon>
        <taxon>Strongyloidea</taxon>
        <taxon>Trichostrongylidae</taxon>
        <taxon>Haemonchus</taxon>
    </lineage>
</organism>
<reference evidence="3" key="1">
    <citation type="submission" date="2017-02" db="UniProtKB">
        <authorList>
            <consortium name="WormBaseParasite"/>
        </authorList>
    </citation>
    <scope>IDENTIFICATION</scope>
</reference>
<dbReference type="EMBL" id="UZAF01017365">
    <property type="protein sequence ID" value="VDO40904.1"/>
    <property type="molecule type" value="Genomic_DNA"/>
</dbReference>
<protein>
    <submittedName>
        <fullName evidence="3">DEAD domain-containing protein</fullName>
    </submittedName>
</protein>
<evidence type="ECO:0000313" key="2">
    <source>
        <dbReference type="Proteomes" id="UP000268014"/>
    </source>
</evidence>
<dbReference type="SUPFAM" id="SSF52540">
    <property type="entry name" value="P-loop containing nucleoside triphosphate hydrolases"/>
    <property type="match status" value="1"/>
</dbReference>
<evidence type="ECO:0000313" key="3">
    <source>
        <dbReference type="WBParaSite" id="HPLM_0001071601-mRNA-1"/>
    </source>
</evidence>
<accession>A0A0N4WID7</accession>
<dbReference type="InterPro" id="IPR027417">
    <property type="entry name" value="P-loop_NTPase"/>
</dbReference>
<gene>
    <name evidence="1" type="ORF">HPLM_LOCUS10708</name>
</gene>
<reference evidence="1 2" key="2">
    <citation type="submission" date="2018-11" db="EMBL/GenBank/DDBJ databases">
        <authorList>
            <consortium name="Pathogen Informatics"/>
        </authorList>
    </citation>
    <scope>NUCLEOTIDE SEQUENCE [LARGE SCALE GENOMIC DNA]</scope>
    <source>
        <strain evidence="1 2">MHpl1</strain>
    </source>
</reference>
<sequence>MVQIAVIIPRTSVFELNNWRHGTTILVATIGRMKNFLCEGHISLRKIKFIILDEVETMLELGARISTKLWTLAGLYLKPNFLTITHGQSNIPNYCIAQEVPDFLVRYAKGNRSRVDTWNTDHSRH</sequence>
<dbReference type="STRING" id="6290.A0A0N4WID7"/>
<dbReference type="Proteomes" id="UP000268014">
    <property type="component" value="Unassembled WGS sequence"/>
</dbReference>
<dbReference type="OrthoDB" id="196131at2759"/>
<dbReference type="Gene3D" id="3.40.50.300">
    <property type="entry name" value="P-loop containing nucleotide triphosphate hydrolases"/>
    <property type="match status" value="1"/>
</dbReference>